<dbReference type="Gene3D" id="2.40.50.100">
    <property type="match status" value="1"/>
</dbReference>
<feature type="region of interest" description="Disordered" evidence="4">
    <location>
        <begin position="206"/>
        <end position="227"/>
    </location>
</feature>
<dbReference type="InterPro" id="IPR039169">
    <property type="entry name" value="Abitram"/>
</dbReference>
<dbReference type="eggNOG" id="KOG3533">
    <property type="taxonomic scope" value="Eukaryota"/>
</dbReference>
<dbReference type="GO" id="GO:0005634">
    <property type="term" value="C:nucleus"/>
    <property type="evidence" value="ECO:0007669"/>
    <property type="project" value="TreeGrafter"/>
</dbReference>
<evidence type="ECO:0000256" key="1">
    <source>
        <dbReference type="ARBA" id="ARBA00010764"/>
    </source>
</evidence>
<dbReference type="OrthoDB" id="48130at2759"/>
<evidence type="ECO:0000313" key="5">
    <source>
        <dbReference type="EMBL" id="EWS75673.1"/>
    </source>
</evidence>
<name>W7XFP4_TETTS</name>
<dbReference type="STRING" id="312017.W7XFP4"/>
<dbReference type="Proteomes" id="UP000009168">
    <property type="component" value="Unassembled WGS sequence"/>
</dbReference>
<dbReference type="KEGG" id="tet:TTHERM_000145988"/>
<feature type="compositionally biased region" description="Acidic residues" evidence="4">
    <location>
        <begin position="211"/>
        <end position="227"/>
    </location>
</feature>
<gene>
    <name evidence="5" type="ORF">TTHERM_000145988</name>
</gene>
<dbReference type="InterPro" id="IPR033753">
    <property type="entry name" value="GCV_H/Fam206"/>
</dbReference>
<dbReference type="PANTHER" id="PTHR13651">
    <property type="entry name" value="PROTEIN ABITRAM"/>
    <property type="match status" value="1"/>
</dbReference>
<organism evidence="5 6">
    <name type="scientific">Tetrahymena thermophila (strain SB210)</name>
    <dbReference type="NCBI Taxonomy" id="312017"/>
    <lineage>
        <taxon>Eukaryota</taxon>
        <taxon>Sar</taxon>
        <taxon>Alveolata</taxon>
        <taxon>Ciliophora</taxon>
        <taxon>Intramacronucleata</taxon>
        <taxon>Oligohymenophorea</taxon>
        <taxon>Hymenostomatida</taxon>
        <taxon>Tetrahymenina</taxon>
        <taxon>Tetrahymenidae</taxon>
        <taxon>Tetrahymena</taxon>
    </lineage>
</organism>
<dbReference type="EMBL" id="GG662793">
    <property type="protein sequence ID" value="EWS75673.1"/>
    <property type="molecule type" value="Genomic_DNA"/>
</dbReference>
<keyword evidence="6" id="KW-1185">Reference proteome</keyword>
<evidence type="ECO:0000313" key="6">
    <source>
        <dbReference type="Proteomes" id="UP000009168"/>
    </source>
</evidence>
<accession>W7XFP4</accession>
<feature type="compositionally biased region" description="Low complexity" evidence="4">
    <location>
        <begin position="8"/>
        <end position="19"/>
    </location>
</feature>
<dbReference type="InParanoid" id="W7XFP4"/>
<dbReference type="InterPro" id="IPR011053">
    <property type="entry name" value="Single_hybrid_motif"/>
</dbReference>
<dbReference type="GeneID" id="24437514"/>
<evidence type="ECO:0000256" key="2">
    <source>
        <dbReference type="ARBA" id="ARBA00019325"/>
    </source>
</evidence>
<reference evidence="6" key="1">
    <citation type="journal article" date="2006" name="PLoS Biol.">
        <title>Macronuclear genome sequence of the ciliate Tetrahymena thermophila, a model eukaryote.</title>
        <authorList>
            <person name="Eisen J.A."/>
            <person name="Coyne R.S."/>
            <person name="Wu M."/>
            <person name="Wu D."/>
            <person name="Thiagarajan M."/>
            <person name="Wortman J.R."/>
            <person name="Badger J.H."/>
            <person name="Ren Q."/>
            <person name="Amedeo P."/>
            <person name="Jones K.M."/>
            <person name="Tallon L.J."/>
            <person name="Delcher A.L."/>
            <person name="Salzberg S.L."/>
            <person name="Silva J.C."/>
            <person name="Haas B.J."/>
            <person name="Majoros W.H."/>
            <person name="Farzad M."/>
            <person name="Carlton J.M."/>
            <person name="Smith R.K. Jr."/>
            <person name="Garg J."/>
            <person name="Pearlman R.E."/>
            <person name="Karrer K.M."/>
            <person name="Sun L."/>
            <person name="Manning G."/>
            <person name="Elde N.C."/>
            <person name="Turkewitz A.P."/>
            <person name="Asai D.J."/>
            <person name="Wilkes D.E."/>
            <person name="Wang Y."/>
            <person name="Cai H."/>
            <person name="Collins K."/>
            <person name="Stewart B.A."/>
            <person name="Lee S.R."/>
            <person name="Wilamowska K."/>
            <person name="Weinberg Z."/>
            <person name="Ruzzo W.L."/>
            <person name="Wloga D."/>
            <person name="Gaertig J."/>
            <person name="Frankel J."/>
            <person name="Tsao C.-C."/>
            <person name="Gorovsky M.A."/>
            <person name="Keeling P.J."/>
            <person name="Waller R.F."/>
            <person name="Patron N.J."/>
            <person name="Cherry J.M."/>
            <person name="Stover N.A."/>
            <person name="Krieger C.J."/>
            <person name="del Toro C."/>
            <person name="Ryder H.F."/>
            <person name="Williamson S.C."/>
            <person name="Barbeau R.A."/>
            <person name="Hamilton E.P."/>
            <person name="Orias E."/>
        </authorList>
    </citation>
    <scope>NUCLEOTIDE SEQUENCE [LARGE SCALE GENOMIC DNA]</scope>
    <source>
        <strain evidence="6">SB210</strain>
    </source>
</reference>
<evidence type="ECO:0000256" key="4">
    <source>
        <dbReference type="SAM" id="MobiDB-lite"/>
    </source>
</evidence>
<dbReference type="AlphaFoldDB" id="W7XFP4"/>
<protein>
    <recommendedName>
        <fullName evidence="2">Protein Abitram</fullName>
    </recommendedName>
    <alternativeName>
        <fullName evidence="3">Actin-binding transcription modulator</fullName>
    </alternativeName>
</protein>
<dbReference type="RefSeq" id="XP_012651819.1">
    <property type="nucleotide sequence ID" value="XM_012796365.1"/>
</dbReference>
<dbReference type="PANTHER" id="PTHR13651:SF0">
    <property type="entry name" value="PROTEIN ABITRAM"/>
    <property type="match status" value="1"/>
</dbReference>
<dbReference type="SUPFAM" id="SSF51230">
    <property type="entry name" value="Single hybrid motif"/>
    <property type="match status" value="1"/>
</dbReference>
<proteinExistence type="inferred from homology"/>
<evidence type="ECO:0000256" key="3">
    <source>
        <dbReference type="ARBA" id="ARBA00030463"/>
    </source>
</evidence>
<feature type="region of interest" description="Disordered" evidence="4">
    <location>
        <begin position="1"/>
        <end position="23"/>
    </location>
</feature>
<dbReference type="Pfam" id="PF01597">
    <property type="entry name" value="GCV_H"/>
    <property type="match status" value="1"/>
</dbReference>
<comment type="similarity">
    <text evidence="1">Belongs to the ABITRAM family.</text>
</comment>
<sequence length="227" mass="25917">MDQQDNKAQSSNQNQGAQQEADDEEIMIPITTLTKISNYVDRYFVRFYKVYTNESKQCLNQYAFQHTNKLCLIGLAPEHDIIANKKTITKVSYDKVYSGDMQKLVKGKKKKGGIKSTPDKTIGEIFCDDGSVYQVKGVIDGNIIELNDNLFTNPQWITEYPDSKGYLGIINIGKKAKLQNRNVLNKEQYQQVLSGVDIEVVKAQSKLEKQDEMEEEEDENDNQVDQD</sequence>